<comment type="similarity">
    <text evidence="2 8">Belongs to the 4-toluene sulfonate uptake permease (TSUP) (TC 2.A.102) family.</text>
</comment>
<comment type="subcellular location">
    <subcellularLocation>
        <location evidence="1 8">Cell membrane</location>
        <topology evidence="1 8">Multi-pass membrane protein</topology>
    </subcellularLocation>
</comment>
<evidence type="ECO:0000256" key="3">
    <source>
        <dbReference type="ARBA" id="ARBA00022448"/>
    </source>
</evidence>
<dbReference type="InterPro" id="IPR052017">
    <property type="entry name" value="TSUP"/>
</dbReference>
<keyword evidence="10" id="KW-1185">Reference proteome</keyword>
<feature type="transmembrane region" description="Helical" evidence="8">
    <location>
        <begin position="222"/>
        <end position="240"/>
    </location>
</feature>
<evidence type="ECO:0000256" key="6">
    <source>
        <dbReference type="ARBA" id="ARBA00022989"/>
    </source>
</evidence>
<evidence type="ECO:0000256" key="4">
    <source>
        <dbReference type="ARBA" id="ARBA00022475"/>
    </source>
</evidence>
<dbReference type="Pfam" id="PF01925">
    <property type="entry name" value="TauE"/>
    <property type="match status" value="1"/>
</dbReference>
<evidence type="ECO:0000313" key="9">
    <source>
        <dbReference type="EMBL" id="GAA4478233.1"/>
    </source>
</evidence>
<keyword evidence="4 8" id="KW-1003">Cell membrane</keyword>
<dbReference type="PANTHER" id="PTHR30269:SF37">
    <property type="entry name" value="MEMBRANE TRANSPORTER PROTEIN"/>
    <property type="match status" value="1"/>
</dbReference>
<organism evidence="9 10">
    <name type="scientific">Rhodococcus olei</name>
    <dbReference type="NCBI Taxonomy" id="2161675"/>
    <lineage>
        <taxon>Bacteria</taxon>
        <taxon>Bacillati</taxon>
        <taxon>Actinomycetota</taxon>
        <taxon>Actinomycetes</taxon>
        <taxon>Mycobacteriales</taxon>
        <taxon>Nocardiaceae</taxon>
        <taxon>Rhodococcus</taxon>
    </lineage>
</organism>
<dbReference type="Proteomes" id="UP001501183">
    <property type="component" value="Unassembled WGS sequence"/>
</dbReference>
<evidence type="ECO:0000256" key="7">
    <source>
        <dbReference type="ARBA" id="ARBA00023136"/>
    </source>
</evidence>
<feature type="transmembrane region" description="Helical" evidence="8">
    <location>
        <begin position="71"/>
        <end position="91"/>
    </location>
</feature>
<gene>
    <name evidence="9" type="ORF">GCM10023094_21600</name>
</gene>
<evidence type="ECO:0000256" key="8">
    <source>
        <dbReference type="RuleBase" id="RU363041"/>
    </source>
</evidence>
<keyword evidence="7 8" id="KW-0472">Membrane</keyword>
<feature type="transmembrane region" description="Helical" evidence="8">
    <location>
        <begin position="163"/>
        <end position="184"/>
    </location>
</feature>
<name>A0ABP8NYX7_9NOCA</name>
<accession>A0ABP8NYX7</accession>
<reference evidence="10" key="1">
    <citation type="journal article" date="2019" name="Int. J. Syst. Evol. Microbiol.">
        <title>The Global Catalogue of Microorganisms (GCM) 10K type strain sequencing project: providing services to taxonomists for standard genome sequencing and annotation.</title>
        <authorList>
            <consortium name="The Broad Institute Genomics Platform"/>
            <consortium name="The Broad Institute Genome Sequencing Center for Infectious Disease"/>
            <person name="Wu L."/>
            <person name="Ma J."/>
        </authorList>
    </citation>
    <scope>NUCLEOTIDE SEQUENCE [LARGE SCALE GENOMIC DNA]</scope>
    <source>
        <strain evidence="10">JCM 32206</strain>
    </source>
</reference>
<evidence type="ECO:0000256" key="1">
    <source>
        <dbReference type="ARBA" id="ARBA00004651"/>
    </source>
</evidence>
<dbReference type="EMBL" id="BAABFB010000034">
    <property type="protein sequence ID" value="GAA4478233.1"/>
    <property type="molecule type" value="Genomic_DNA"/>
</dbReference>
<keyword evidence="5 8" id="KW-0812">Transmembrane</keyword>
<evidence type="ECO:0000313" key="10">
    <source>
        <dbReference type="Proteomes" id="UP001501183"/>
    </source>
</evidence>
<feature type="transmembrane region" description="Helical" evidence="8">
    <location>
        <begin position="196"/>
        <end position="215"/>
    </location>
</feature>
<proteinExistence type="inferred from homology"/>
<comment type="caution">
    <text evidence="9">The sequence shown here is derived from an EMBL/GenBank/DDBJ whole genome shotgun (WGS) entry which is preliminary data.</text>
</comment>
<keyword evidence="6 8" id="KW-1133">Transmembrane helix</keyword>
<protein>
    <recommendedName>
        <fullName evidence="8">Probable membrane transporter protein</fullName>
    </recommendedName>
</protein>
<dbReference type="InterPro" id="IPR002781">
    <property type="entry name" value="TM_pro_TauE-like"/>
</dbReference>
<evidence type="ECO:0000256" key="5">
    <source>
        <dbReference type="ARBA" id="ARBA00022692"/>
    </source>
</evidence>
<dbReference type="RefSeq" id="WP_345344583.1">
    <property type="nucleotide sequence ID" value="NZ_BAABFB010000034.1"/>
</dbReference>
<feature type="transmembrane region" description="Helical" evidence="8">
    <location>
        <begin position="32"/>
        <end position="50"/>
    </location>
</feature>
<evidence type="ECO:0000256" key="2">
    <source>
        <dbReference type="ARBA" id="ARBA00009142"/>
    </source>
</evidence>
<keyword evidence="3" id="KW-0813">Transport</keyword>
<dbReference type="PANTHER" id="PTHR30269">
    <property type="entry name" value="TRANSMEMBRANE PROTEIN YFCA"/>
    <property type="match status" value="1"/>
</dbReference>
<sequence>MTLLILGALCVGVAAIIGGATGFGSALVATPLMLLVGFPVTQVVALNLAVGLATRATAAVRLRREINWRRVALLGFGSVPGALLGAATVSMLPVSQLKSAVGVLVVVSGLAMALPTRSTASPPSSTALTVTGSIGGYLAATTSLNGPPPVLLLMRARIPPLSFIADLAGYFIVANVTALAILWMGDSVTPAMLWPALPLFLCAALIGNGGGLWIARRLPTRIFRSLVIALVVAAGIMTVVTA</sequence>